<organism evidence="2 3">
    <name type="scientific">Trichophyton rubrum (strain ATCC MYA-4607 / CBS 118892)</name>
    <name type="common">Athlete's foot fungus</name>
    <dbReference type="NCBI Taxonomy" id="559305"/>
    <lineage>
        <taxon>Eukaryota</taxon>
        <taxon>Fungi</taxon>
        <taxon>Dikarya</taxon>
        <taxon>Ascomycota</taxon>
        <taxon>Pezizomycotina</taxon>
        <taxon>Eurotiomycetes</taxon>
        <taxon>Eurotiomycetidae</taxon>
        <taxon>Onygenales</taxon>
        <taxon>Arthrodermataceae</taxon>
        <taxon>Trichophyton</taxon>
    </lineage>
</organism>
<dbReference type="Proteomes" id="UP000008864">
    <property type="component" value="Unassembled WGS sequence"/>
</dbReference>
<dbReference type="RefSeq" id="XP_047607526.1">
    <property type="nucleotide sequence ID" value="XM_047751606.1"/>
</dbReference>
<evidence type="ECO:0000313" key="2">
    <source>
        <dbReference type="EMBL" id="KFL63023.1"/>
    </source>
</evidence>
<accession>A0A080WYE4</accession>
<proteinExistence type="predicted"/>
<reference evidence="3" key="1">
    <citation type="journal article" date="2012" name="MBio">
        <title>Comparative genome analysis of Trichophyton rubrum and related dermatophytes reveals candidate genes involved in infection.</title>
        <authorList>
            <person name="Martinez D.A."/>
            <person name="Oliver B.G."/>
            <person name="Graeser Y."/>
            <person name="Goldberg J.M."/>
            <person name="Li W."/>
            <person name="Martinez-Rossi N.M."/>
            <person name="Monod M."/>
            <person name="Shelest E."/>
            <person name="Barton R.C."/>
            <person name="Birch E."/>
            <person name="Brakhage A.A."/>
            <person name="Chen Z."/>
            <person name="Gurr S.J."/>
            <person name="Heiman D."/>
            <person name="Heitman J."/>
            <person name="Kosti I."/>
            <person name="Rossi A."/>
            <person name="Saif S."/>
            <person name="Samalova M."/>
            <person name="Saunders C.W."/>
            <person name="Shea T."/>
            <person name="Summerbell R.C."/>
            <person name="Xu J."/>
            <person name="Young S."/>
            <person name="Zeng Q."/>
            <person name="Birren B.W."/>
            <person name="Cuomo C.A."/>
            <person name="White T.C."/>
        </authorList>
    </citation>
    <scope>NUCLEOTIDE SEQUENCE [LARGE SCALE GENOMIC DNA]</scope>
    <source>
        <strain evidence="3">ATCC MYA-4607 / CBS 118892</strain>
    </source>
</reference>
<dbReference type="HOGENOM" id="CLU_1595737_0_0_1"/>
<protein>
    <submittedName>
        <fullName evidence="2">Uncharacterized protein</fullName>
    </submittedName>
</protein>
<dbReference type="VEuPathDB" id="FungiDB:TERG_12679"/>
<name>A0A080WYE4_TRIRC</name>
<feature type="region of interest" description="Disordered" evidence="1">
    <location>
        <begin position="1"/>
        <end position="26"/>
    </location>
</feature>
<evidence type="ECO:0000313" key="3">
    <source>
        <dbReference type="Proteomes" id="UP000008864"/>
    </source>
</evidence>
<dbReference type="EMBL" id="GG700661">
    <property type="protein sequence ID" value="KFL63023.1"/>
    <property type="molecule type" value="Genomic_DNA"/>
</dbReference>
<keyword evidence="3" id="KW-1185">Reference proteome</keyword>
<dbReference type="InParanoid" id="A0A080WYE4"/>
<sequence length="167" mass="18237">MTDGTIHGTSASLSSPNPKLNPPPPTASSAVESFAALTTSSHFLFFLASSSSRACSRISGWASCILSTNKLYGSSISFRKPDTWSALFFIKSRVERRCLRGTKFCVMAIDSDRLTTRCHQPEGTCRTSPSPHMPSRQPGVFRASSWKLRSHSAMLRGEVTSDWSAET</sequence>
<gene>
    <name evidence="2" type="ORF">TERG_12679</name>
</gene>
<evidence type="ECO:0000256" key="1">
    <source>
        <dbReference type="SAM" id="MobiDB-lite"/>
    </source>
</evidence>
<dbReference type="GeneID" id="71777812"/>
<dbReference type="AlphaFoldDB" id="A0A080WYE4"/>